<gene>
    <name evidence="1" type="ORF">V3I05_05690</name>
</gene>
<name>A0ABZ3F4R7_9HELI</name>
<accession>A0ABZ3F4R7</accession>
<keyword evidence="2" id="KW-1185">Reference proteome</keyword>
<dbReference type="Gene3D" id="3.40.50.720">
    <property type="entry name" value="NAD(P)-binding Rossmann-like Domain"/>
    <property type="match status" value="1"/>
</dbReference>
<protein>
    <submittedName>
        <fullName evidence="1">Uncharacterized protein</fullName>
    </submittedName>
</protein>
<sequence>MQIECFDVGDEAAYKRWYEEIFHICIDVIILNAGIAMGEKECVERHFEICSTNTKGVMYGAFYALQYFQNRRD</sequence>
<dbReference type="InterPro" id="IPR036291">
    <property type="entry name" value="NAD(P)-bd_dom_sf"/>
</dbReference>
<proteinExistence type="predicted"/>
<dbReference type="SUPFAM" id="SSF51735">
    <property type="entry name" value="NAD(P)-binding Rossmann-fold domains"/>
    <property type="match status" value="1"/>
</dbReference>
<dbReference type="RefSeq" id="WP_343352921.1">
    <property type="nucleotide sequence ID" value="NZ_CP145316.1"/>
</dbReference>
<evidence type="ECO:0000313" key="1">
    <source>
        <dbReference type="EMBL" id="XAM17185.1"/>
    </source>
</evidence>
<organism evidence="1 2">
    <name type="scientific">Helicobacter mastomyrinus</name>
    <dbReference type="NCBI Taxonomy" id="287948"/>
    <lineage>
        <taxon>Bacteria</taxon>
        <taxon>Pseudomonadati</taxon>
        <taxon>Campylobacterota</taxon>
        <taxon>Epsilonproteobacteria</taxon>
        <taxon>Campylobacterales</taxon>
        <taxon>Helicobacteraceae</taxon>
        <taxon>Helicobacter</taxon>
    </lineage>
</organism>
<dbReference type="EMBL" id="CP145316">
    <property type="protein sequence ID" value="XAM17185.1"/>
    <property type="molecule type" value="Genomic_DNA"/>
</dbReference>
<evidence type="ECO:0000313" key="2">
    <source>
        <dbReference type="Proteomes" id="UP001434737"/>
    </source>
</evidence>
<dbReference type="Proteomes" id="UP001434737">
    <property type="component" value="Chromosome"/>
</dbReference>
<reference evidence="1 2" key="1">
    <citation type="submission" date="2024-02" db="EMBL/GenBank/DDBJ databases">
        <title>Genome and pathogenicity analysis of Helicobacter mastomyrinus isolated from mice.</title>
        <authorList>
            <person name="Zhu L."/>
        </authorList>
    </citation>
    <scope>NUCLEOTIDE SEQUENCE [LARGE SCALE GENOMIC DNA]</scope>
    <source>
        <strain evidence="1 2">Hm-17</strain>
    </source>
</reference>